<organism evidence="8 9">
    <name type="scientific">Trinickia terrae</name>
    <dbReference type="NCBI Taxonomy" id="2571161"/>
    <lineage>
        <taxon>Bacteria</taxon>
        <taxon>Pseudomonadati</taxon>
        <taxon>Pseudomonadota</taxon>
        <taxon>Betaproteobacteria</taxon>
        <taxon>Burkholderiales</taxon>
        <taxon>Burkholderiaceae</taxon>
        <taxon>Trinickia</taxon>
    </lineage>
</organism>
<comment type="caution">
    <text evidence="8">The sequence shown here is derived from an EMBL/GenBank/DDBJ whole genome shotgun (WGS) entry which is preliminary data.</text>
</comment>
<sequence length="403" mass="43966">MYRFSRAFVNPASSPIRDLFKYLSDPEMISFAGGYPDTKLFDVEGLGEASRRAYKDSLSCLQYGSTEGIAKLKTELICLMEKRGVKTSSENVVITTGSQQAFDLLLRVLVNPGDVVLVESPTYSSNIQAARVHGARVVPVQTDTDGLDVADLERVLDGIRSEADRPKLLYTVSTFGNPTGATLSLQRRLRLLELAVKHRFVIVEDDPYGDLRFSGESIPSLKALTGELKGSDDWVVHIGSLSKIVAPGLRVGWSISPAPIAYRCYIAKQSADVGSSPWTQGIAAEYLSSGALDLQVERIRHGYGEKCRALCAFLRELMGEALTFHEPSGGMFVWAKLNGELPAAELLKESIGRKVMFVPGAGFHVNDPVLSTLRLSFAAPSVANINVGVKRLAETWDAIRARI</sequence>
<evidence type="ECO:0000256" key="5">
    <source>
        <dbReference type="ARBA" id="ARBA00022679"/>
    </source>
</evidence>
<evidence type="ECO:0000256" key="3">
    <source>
        <dbReference type="ARBA" id="ARBA00011738"/>
    </source>
</evidence>
<dbReference type="CDD" id="cd00609">
    <property type="entry name" value="AAT_like"/>
    <property type="match status" value="1"/>
</dbReference>
<protein>
    <submittedName>
        <fullName evidence="8">PLP-dependent aminotransferase family protein</fullName>
    </submittedName>
</protein>
<evidence type="ECO:0000313" key="8">
    <source>
        <dbReference type="EMBL" id="TKC88446.1"/>
    </source>
</evidence>
<dbReference type="EMBL" id="SWJE01000007">
    <property type="protein sequence ID" value="TKC88446.1"/>
    <property type="molecule type" value="Genomic_DNA"/>
</dbReference>
<evidence type="ECO:0000256" key="1">
    <source>
        <dbReference type="ARBA" id="ARBA00001933"/>
    </source>
</evidence>
<dbReference type="PANTHER" id="PTHR42790:SF19">
    <property type="entry name" value="KYNURENINE_ALPHA-AMINOADIPATE AMINOTRANSFERASE, MITOCHONDRIAL"/>
    <property type="match status" value="1"/>
</dbReference>
<feature type="domain" description="Aminotransferase class I/classII large" evidence="7">
    <location>
        <begin position="42"/>
        <end position="392"/>
    </location>
</feature>
<dbReference type="GO" id="GO:0030170">
    <property type="term" value="F:pyridoxal phosphate binding"/>
    <property type="evidence" value="ECO:0007669"/>
    <property type="project" value="InterPro"/>
</dbReference>
<name>A0A4U1I570_9BURK</name>
<keyword evidence="4 8" id="KW-0032">Aminotransferase</keyword>
<dbReference type="PANTHER" id="PTHR42790">
    <property type="entry name" value="AMINOTRANSFERASE"/>
    <property type="match status" value="1"/>
</dbReference>
<keyword evidence="6" id="KW-0663">Pyridoxal phosphate</keyword>
<evidence type="ECO:0000256" key="6">
    <source>
        <dbReference type="ARBA" id="ARBA00022898"/>
    </source>
</evidence>
<proteinExistence type="inferred from homology"/>
<dbReference type="GO" id="GO:0008483">
    <property type="term" value="F:transaminase activity"/>
    <property type="evidence" value="ECO:0007669"/>
    <property type="project" value="UniProtKB-KW"/>
</dbReference>
<dbReference type="Gene3D" id="3.40.640.10">
    <property type="entry name" value="Type I PLP-dependent aspartate aminotransferase-like (Major domain)"/>
    <property type="match status" value="1"/>
</dbReference>
<dbReference type="Proteomes" id="UP000305539">
    <property type="component" value="Unassembled WGS sequence"/>
</dbReference>
<evidence type="ECO:0000256" key="4">
    <source>
        <dbReference type="ARBA" id="ARBA00022576"/>
    </source>
</evidence>
<dbReference type="InterPro" id="IPR015422">
    <property type="entry name" value="PyrdxlP-dep_Trfase_small"/>
</dbReference>
<accession>A0A4U1I570</accession>
<reference evidence="8 9" key="1">
    <citation type="submission" date="2019-04" db="EMBL/GenBank/DDBJ databases">
        <title>Trinickia sp. 7GSK02, isolated from subtropical forest soil.</title>
        <authorList>
            <person name="Gao Z.-H."/>
            <person name="Qiu L.-H."/>
        </authorList>
    </citation>
    <scope>NUCLEOTIDE SEQUENCE [LARGE SCALE GENOMIC DNA]</scope>
    <source>
        <strain evidence="8 9">7GSK02</strain>
    </source>
</reference>
<evidence type="ECO:0000313" key="9">
    <source>
        <dbReference type="Proteomes" id="UP000305539"/>
    </source>
</evidence>
<evidence type="ECO:0000259" key="7">
    <source>
        <dbReference type="Pfam" id="PF00155"/>
    </source>
</evidence>
<dbReference type="SUPFAM" id="SSF53383">
    <property type="entry name" value="PLP-dependent transferases"/>
    <property type="match status" value="1"/>
</dbReference>
<gene>
    <name evidence="8" type="ORF">FAZ69_15025</name>
</gene>
<dbReference type="InterPro" id="IPR004839">
    <property type="entry name" value="Aminotransferase_I/II_large"/>
</dbReference>
<keyword evidence="9" id="KW-1185">Reference proteome</keyword>
<comment type="subunit">
    <text evidence="3">Homodimer.</text>
</comment>
<keyword evidence="5 8" id="KW-0808">Transferase</keyword>
<dbReference type="InterPro" id="IPR050859">
    <property type="entry name" value="Class-I_PLP-dep_aminotransf"/>
</dbReference>
<dbReference type="Gene3D" id="3.90.1150.10">
    <property type="entry name" value="Aspartate Aminotransferase, domain 1"/>
    <property type="match status" value="1"/>
</dbReference>
<dbReference type="RefSeq" id="WP_136895815.1">
    <property type="nucleotide sequence ID" value="NZ_SWJE01000007.1"/>
</dbReference>
<evidence type="ECO:0000256" key="2">
    <source>
        <dbReference type="ARBA" id="ARBA00007441"/>
    </source>
</evidence>
<comment type="cofactor">
    <cofactor evidence="1">
        <name>pyridoxal 5'-phosphate</name>
        <dbReference type="ChEBI" id="CHEBI:597326"/>
    </cofactor>
</comment>
<dbReference type="InterPro" id="IPR015421">
    <property type="entry name" value="PyrdxlP-dep_Trfase_major"/>
</dbReference>
<dbReference type="InterPro" id="IPR015424">
    <property type="entry name" value="PyrdxlP-dep_Trfase"/>
</dbReference>
<comment type="similarity">
    <text evidence="2">Belongs to the class-I pyridoxal-phosphate-dependent aminotransferase family.</text>
</comment>
<dbReference type="OrthoDB" id="9804020at2"/>
<dbReference type="Pfam" id="PF00155">
    <property type="entry name" value="Aminotran_1_2"/>
    <property type="match status" value="1"/>
</dbReference>
<dbReference type="AlphaFoldDB" id="A0A4U1I570"/>
<dbReference type="GO" id="GO:1901605">
    <property type="term" value="P:alpha-amino acid metabolic process"/>
    <property type="evidence" value="ECO:0007669"/>
    <property type="project" value="TreeGrafter"/>
</dbReference>
<dbReference type="FunFam" id="3.40.640.10:FF:000053">
    <property type="entry name" value="Aminotransferase, class I"/>
    <property type="match status" value="1"/>
</dbReference>